<proteinExistence type="predicted"/>
<dbReference type="InterPro" id="IPR050902">
    <property type="entry name" value="ABC_Transporter_SBP"/>
</dbReference>
<evidence type="ECO:0000313" key="2">
    <source>
        <dbReference type="EMBL" id="MUN28253.1"/>
    </source>
</evidence>
<dbReference type="Gene3D" id="3.40.50.1980">
    <property type="entry name" value="Nitrogenase molybdenum iron protein domain"/>
    <property type="match status" value="2"/>
</dbReference>
<accession>A0A6A9QR11</accession>
<dbReference type="PANTHER" id="PTHR30535:SF34">
    <property type="entry name" value="MOLYBDATE-BINDING PROTEIN MOLA"/>
    <property type="match status" value="1"/>
</dbReference>
<comment type="caution">
    <text evidence="2">The sequence shown here is derived from an EMBL/GenBank/DDBJ whole genome shotgun (WGS) entry which is preliminary data.</text>
</comment>
<dbReference type="SUPFAM" id="SSF53807">
    <property type="entry name" value="Helical backbone' metal receptor"/>
    <property type="match status" value="1"/>
</dbReference>
<keyword evidence="3" id="KW-1185">Reference proteome</keyword>
<dbReference type="RefSeq" id="WP_156016163.1">
    <property type="nucleotide sequence ID" value="NZ_WGGD01000005.1"/>
</dbReference>
<dbReference type="AlphaFoldDB" id="A0A6A9QR11"/>
<dbReference type="Proteomes" id="UP000470772">
    <property type="component" value="Unassembled WGS sequence"/>
</dbReference>
<dbReference type="EMBL" id="WGGD01000005">
    <property type="protein sequence ID" value="MUN28253.1"/>
    <property type="molecule type" value="Genomic_DNA"/>
</dbReference>
<sequence length="348" mass="38690">MEFRAVLAVMFVIIGISATLGIMELSSSFHVANYVEKGEYYPILVKDGLGQEVEISQFPSRIVSLAPSDTQILVSLGLGKYIIGVDCYSYQLLTELNQTSLIKNAHVITNIYPLNVTGVKLINPSIVVADAGLEGSDYNKLESADLKTFFVRGDLDVNFHQIEDDVMTTATVFNMVPHGEKVVSWMNEKVDQFSSNQTLGSMAYVLFLCQDYTFYTVGGNTFITNIMYHAGATNVFASQSGYPLDHISQLIEDNPDVIVFAEMYNASYTQHMIESMLNQYPALHNVTAFKQDRIYILDQGLPVSIINEPAPLSVYGIEIFHDIMEGTAPKVINQTWVESELNATLPVF</sequence>
<gene>
    <name evidence="2" type="ORF">GC250_01940</name>
</gene>
<evidence type="ECO:0000259" key="1">
    <source>
        <dbReference type="PROSITE" id="PS50983"/>
    </source>
</evidence>
<dbReference type="PROSITE" id="PS50983">
    <property type="entry name" value="FE_B12_PBP"/>
    <property type="match status" value="1"/>
</dbReference>
<reference evidence="2 3" key="1">
    <citation type="submission" date="2019-10" db="EMBL/GenBank/DDBJ databases">
        <title>Sequencing and Assembly of Multiple Reported Metal-Biooxidizing Members of the Extremely Thermoacidophilic Archaeal Family Sulfolobaceae.</title>
        <authorList>
            <person name="Counts J.A."/>
            <person name="Kelly R.M."/>
        </authorList>
    </citation>
    <scope>NUCLEOTIDE SEQUENCE [LARGE SCALE GENOMIC DNA]</scope>
    <source>
        <strain evidence="2 3">DSM 6482</strain>
    </source>
</reference>
<dbReference type="PANTHER" id="PTHR30535">
    <property type="entry name" value="VITAMIN B12-BINDING PROTEIN"/>
    <property type="match status" value="1"/>
</dbReference>
<organism evidence="2 3">
    <name type="scientific">Sulfuracidifex metallicus DSM 6482 = JCM 9184</name>
    <dbReference type="NCBI Taxonomy" id="523847"/>
    <lineage>
        <taxon>Archaea</taxon>
        <taxon>Thermoproteota</taxon>
        <taxon>Thermoprotei</taxon>
        <taxon>Sulfolobales</taxon>
        <taxon>Sulfolobaceae</taxon>
        <taxon>Sulfuracidifex</taxon>
    </lineage>
</organism>
<name>A0A6A9QR11_SULME</name>
<feature type="domain" description="Fe/B12 periplasmic-binding" evidence="1">
    <location>
        <begin position="61"/>
        <end position="331"/>
    </location>
</feature>
<protein>
    <submittedName>
        <fullName evidence="2">ABC transporter substrate-binding protein</fullName>
    </submittedName>
</protein>
<evidence type="ECO:0000313" key="3">
    <source>
        <dbReference type="Proteomes" id="UP000470772"/>
    </source>
</evidence>
<dbReference type="InterPro" id="IPR002491">
    <property type="entry name" value="ABC_transptr_periplasmic_BD"/>
</dbReference>
<dbReference type="Pfam" id="PF01497">
    <property type="entry name" value="Peripla_BP_2"/>
    <property type="match status" value="1"/>
</dbReference>